<dbReference type="Proteomes" id="UP001597297">
    <property type="component" value="Unassembled WGS sequence"/>
</dbReference>
<keyword evidence="1" id="KW-0472">Membrane</keyword>
<feature type="transmembrane region" description="Helical" evidence="1">
    <location>
        <begin position="328"/>
        <end position="346"/>
    </location>
</feature>
<organism evidence="3 4">
    <name type="scientific">Rubritalea spongiae</name>
    <dbReference type="NCBI Taxonomy" id="430797"/>
    <lineage>
        <taxon>Bacteria</taxon>
        <taxon>Pseudomonadati</taxon>
        <taxon>Verrucomicrobiota</taxon>
        <taxon>Verrucomicrobiia</taxon>
        <taxon>Verrucomicrobiales</taxon>
        <taxon>Rubritaleaceae</taxon>
        <taxon>Rubritalea</taxon>
    </lineage>
</organism>
<gene>
    <name evidence="3" type="ORF">ACFSQZ_08490</name>
</gene>
<feature type="transmembrane region" description="Helical" evidence="1">
    <location>
        <begin position="230"/>
        <end position="246"/>
    </location>
</feature>
<comment type="caution">
    <text evidence="3">The sequence shown here is derived from an EMBL/GenBank/DDBJ whole genome shotgun (WGS) entry which is preliminary data.</text>
</comment>
<proteinExistence type="predicted"/>
<feature type="transmembrane region" description="Helical" evidence="1">
    <location>
        <begin position="196"/>
        <end position="218"/>
    </location>
</feature>
<dbReference type="EMBL" id="JBHUJC010000025">
    <property type="protein sequence ID" value="MFD2276501.1"/>
    <property type="molecule type" value="Genomic_DNA"/>
</dbReference>
<feature type="transmembrane region" description="Helical" evidence="1">
    <location>
        <begin position="158"/>
        <end position="176"/>
    </location>
</feature>
<dbReference type="InterPro" id="IPR002656">
    <property type="entry name" value="Acyl_transf_3_dom"/>
</dbReference>
<dbReference type="RefSeq" id="WP_377093025.1">
    <property type="nucleotide sequence ID" value="NZ_JBHSJM010000001.1"/>
</dbReference>
<feature type="transmembrane region" description="Helical" evidence="1">
    <location>
        <begin position="266"/>
        <end position="285"/>
    </location>
</feature>
<keyword evidence="4" id="KW-1185">Reference proteome</keyword>
<dbReference type="PANTHER" id="PTHR36927">
    <property type="entry name" value="BLR4337 PROTEIN"/>
    <property type="match status" value="1"/>
</dbReference>
<feature type="transmembrane region" description="Helical" evidence="1">
    <location>
        <begin position="91"/>
        <end position="113"/>
    </location>
</feature>
<dbReference type="InterPro" id="IPR050623">
    <property type="entry name" value="Glucan_succinyl_AcylTrfase"/>
</dbReference>
<evidence type="ECO:0000313" key="4">
    <source>
        <dbReference type="Proteomes" id="UP001597297"/>
    </source>
</evidence>
<feature type="domain" description="Acyltransferase 3" evidence="2">
    <location>
        <begin position="10"/>
        <end position="338"/>
    </location>
</feature>
<evidence type="ECO:0000259" key="2">
    <source>
        <dbReference type="Pfam" id="PF01757"/>
    </source>
</evidence>
<dbReference type="Pfam" id="PF01757">
    <property type="entry name" value="Acyl_transf_3"/>
    <property type="match status" value="1"/>
</dbReference>
<keyword evidence="3" id="KW-0012">Acyltransferase</keyword>
<accession>A0ABW5E1L5</accession>
<keyword evidence="1" id="KW-1133">Transmembrane helix</keyword>
<feature type="transmembrane region" description="Helical" evidence="1">
    <location>
        <begin position="47"/>
        <end position="70"/>
    </location>
</feature>
<dbReference type="PANTHER" id="PTHR36927:SF1">
    <property type="entry name" value="MDO-LIKE PROTEIN"/>
    <property type="match status" value="1"/>
</dbReference>
<evidence type="ECO:0000256" key="1">
    <source>
        <dbReference type="SAM" id="Phobius"/>
    </source>
</evidence>
<protein>
    <submittedName>
        <fullName evidence="3">Acyltransferase family protein</fullName>
    </submittedName>
</protein>
<dbReference type="GO" id="GO:0016746">
    <property type="term" value="F:acyltransferase activity"/>
    <property type="evidence" value="ECO:0007669"/>
    <property type="project" value="UniProtKB-KW"/>
</dbReference>
<name>A0ABW5E1L5_9BACT</name>
<feature type="transmembrane region" description="Helical" evidence="1">
    <location>
        <begin position="297"/>
        <end position="316"/>
    </location>
</feature>
<sequence length="361" mass="41905">MIPTPNNRRHDLDALRACAMLLGIALHASISYNGLGWAIADTTSSKAFVWLFDAVHGFRMQLFFLVSGFFTAMLFQKRGLKALLQHRFKRIFLPLLIFTPIFSALTEWVLAIYWHQQDSAHQAWQHFTFHHLWFLWFLCIFVLLFALATRLPKLKLKASYIQSPTCLLWLLPLTLIPQSFFQKAYPLIGPESSVGLIPQIEVLSYYAIFYAFGITLYYAGDSLVSRHWKWKLAIALFLLFPASYYTEKLSFSYAPHFSHLSDLLQVSYTWLMVFGCLGLFQHYFQHPSAKMRNLSDASYWLYLAHLPLVFALQLLILDWPMHCSVKFLIVTIASFIILLASYHYAIRYTWIGSLLNGKMTK</sequence>
<keyword evidence="3" id="KW-0808">Transferase</keyword>
<reference evidence="4" key="1">
    <citation type="journal article" date="2019" name="Int. J. Syst. Evol. Microbiol.">
        <title>The Global Catalogue of Microorganisms (GCM) 10K type strain sequencing project: providing services to taxonomists for standard genome sequencing and annotation.</title>
        <authorList>
            <consortium name="The Broad Institute Genomics Platform"/>
            <consortium name="The Broad Institute Genome Sequencing Center for Infectious Disease"/>
            <person name="Wu L."/>
            <person name="Ma J."/>
        </authorList>
    </citation>
    <scope>NUCLEOTIDE SEQUENCE [LARGE SCALE GENOMIC DNA]</scope>
    <source>
        <strain evidence="4">JCM 16545</strain>
    </source>
</reference>
<feature type="transmembrane region" description="Helical" evidence="1">
    <location>
        <begin position="133"/>
        <end position="151"/>
    </location>
</feature>
<keyword evidence="1" id="KW-0812">Transmembrane</keyword>
<feature type="transmembrane region" description="Helical" evidence="1">
    <location>
        <begin position="12"/>
        <end position="35"/>
    </location>
</feature>
<evidence type="ECO:0000313" key="3">
    <source>
        <dbReference type="EMBL" id="MFD2276501.1"/>
    </source>
</evidence>